<proteinExistence type="predicted"/>
<feature type="compositionally biased region" description="Polar residues" evidence="1">
    <location>
        <begin position="46"/>
        <end position="57"/>
    </location>
</feature>
<dbReference type="EMBL" id="BARU01032123">
    <property type="protein sequence ID" value="GAH67439.1"/>
    <property type="molecule type" value="Genomic_DNA"/>
</dbReference>
<organism evidence="2">
    <name type="scientific">marine sediment metagenome</name>
    <dbReference type="NCBI Taxonomy" id="412755"/>
    <lineage>
        <taxon>unclassified sequences</taxon>
        <taxon>metagenomes</taxon>
        <taxon>ecological metagenomes</taxon>
    </lineage>
</organism>
<name>X1IMU0_9ZZZZ</name>
<comment type="caution">
    <text evidence="2">The sequence shown here is derived from an EMBL/GenBank/DDBJ whole genome shotgun (WGS) entry which is preliminary data.</text>
</comment>
<evidence type="ECO:0000256" key="1">
    <source>
        <dbReference type="SAM" id="MobiDB-lite"/>
    </source>
</evidence>
<feature type="compositionally biased region" description="Low complexity" evidence="1">
    <location>
        <begin position="58"/>
        <end position="71"/>
    </location>
</feature>
<reference evidence="2" key="1">
    <citation type="journal article" date="2014" name="Front. Microbiol.">
        <title>High frequency of phylogenetically diverse reductive dehalogenase-homologous genes in deep subseafloor sedimentary metagenomes.</title>
        <authorList>
            <person name="Kawai M."/>
            <person name="Futagami T."/>
            <person name="Toyoda A."/>
            <person name="Takaki Y."/>
            <person name="Nishi S."/>
            <person name="Hori S."/>
            <person name="Arai W."/>
            <person name="Tsubouchi T."/>
            <person name="Morono Y."/>
            <person name="Uchiyama I."/>
            <person name="Ito T."/>
            <person name="Fujiyama A."/>
            <person name="Inagaki F."/>
            <person name="Takami H."/>
        </authorList>
    </citation>
    <scope>NUCLEOTIDE SEQUENCE</scope>
    <source>
        <strain evidence="2">Expedition CK06-06</strain>
    </source>
</reference>
<gene>
    <name evidence="2" type="ORF">S03H2_50694</name>
</gene>
<protein>
    <submittedName>
        <fullName evidence="2">Uncharacterized protein</fullName>
    </submittedName>
</protein>
<dbReference type="AlphaFoldDB" id="X1IMU0"/>
<evidence type="ECO:0000313" key="2">
    <source>
        <dbReference type="EMBL" id="GAH67439.1"/>
    </source>
</evidence>
<feature type="non-terminal residue" evidence="2">
    <location>
        <position position="1"/>
    </location>
</feature>
<accession>X1IMU0</accession>
<feature type="region of interest" description="Disordered" evidence="1">
    <location>
        <begin position="34"/>
        <end position="71"/>
    </location>
</feature>
<sequence length="71" mass="7749">SPDCDPVYETLKGTLAAALKRVPKLVEEAKTRWETSKLNPKCETPLPSQAQPVTTSRPQKAAAPKAQPTMF</sequence>